<dbReference type="GO" id="GO:0016787">
    <property type="term" value="F:hydrolase activity"/>
    <property type="evidence" value="ECO:0007669"/>
    <property type="project" value="UniProtKB-KW"/>
</dbReference>
<dbReference type="AlphaFoldDB" id="A0A6J7G1J0"/>
<name>A0A6J7G1J0_9ZZZZ</name>
<dbReference type="PANTHER" id="PTHR43248:SF29">
    <property type="entry name" value="TRIPEPTIDYL AMINOPEPTIDASE"/>
    <property type="match status" value="1"/>
</dbReference>
<dbReference type="EMBL" id="CAFBML010000042">
    <property type="protein sequence ID" value="CAB4901747.1"/>
    <property type="molecule type" value="Genomic_DNA"/>
</dbReference>
<dbReference type="Gene3D" id="3.40.50.1820">
    <property type="entry name" value="alpha/beta hydrolase"/>
    <property type="match status" value="1"/>
</dbReference>
<feature type="domain" description="AB hydrolase-1" evidence="4">
    <location>
        <begin position="98"/>
        <end position="482"/>
    </location>
</feature>
<organism evidence="5">
    <name type="scientific">freshwater metagenome</name>
    <dbReference type="NCBI Taxonomy" id="449393"/>
    <lineage>
        <taxon>unclassified sequences</taxon>
        <taxon>metagenomes</taxon>
        <taxon>ecological metagenomes</taxon>
    </lineage>
</organism>
<dbReference type="InterPro" id="IPR029058">
    <property type="entry name" value="AB_hydrolase_fold"/>
</dbReference>
<dbReference type="SUPFAM" id="SSF53474">
    <property type="entry name" value="alpha/beta-Hydrolases"/>
    <property type="match status" value="1"/>
</dbReference>
<dbReference type="PANTHER" id="PTHR43248">
    <property type="entry name" value="2-SUCCINYL-6-HYDROXY-2,4-CYCLOHEXADIENE-1-CARBOXYLATE SYNTHASE"/>
    <property type="match status" value="1"/>
</dbReference>
<keyword evidence="3" id="KW-0378">Hydrolase</keyword>
<accession>A0A6J7G1J0</accession>
<keyword evidence="2" id="KW-0732">Signal</keyword>
<dbReference type="Pfam" id="PF00561">
    <property type="entry name" value="Abhydrolase_1"/>
    <property type="match status" value="1"/>
</dbReference>
<evidence type="ECO:0000256" key="3">
    <source>
        <dbReference type="ARBA" id="ARBA00022801"/>
    </source>
</evidence>
<dbReference type="InterPro" id="IPR051601">
    <property type="entry name" value="Serine_prot/Carboxylest_S33"/>
</dbReference>
<sequence length="512" mass="55885">MKNKLGNLAIFISSAIVLTGCVSVGDTSTPQPISPVATGAPAGFEKYYQQVVEFVSCGDGIFCADVQMPVNWDDPTSEPIVIATAYRQADKKNPLGFLLFNPGGPGASGYDWVIESSDFLGTKKLRENFNILGFDPRGVGRSSAVSCLTDAETDEFLYDVTGFELGSDEDLAFTRNAIKDFGVKCLEGTGDLLAHVDTVSAAKDMDVLRAVLGQEKLHYLGYSYGSLLGTTYANLFPDRVGQFVLDGAIDPTVSDEEQTLFQIEAFEKTLMAFLEVCEQFPDCPFTGFVEGDLETIRKFFLELENKPLPTKSGRELTIWAAVTGLIMPLYSESYWPYLATAFDAALNNGQGDIFLMLADQYNDRGEDGTYSTNVIVANYAISCLDSRSSTNIFSMQRQNRALIEAAPTLGRYWQFGALRCESWPFEMKQPPVSYKATGAPTILVVGTTGDPATPYSQAQALAGKILDDAFLLTYDGEGHTIYGQQVDCVDDLVDEFFINAKLPATDPFCEAP</sequence>
<dbReference type="InterPro" id="IPR000073">
    <property type="entry name" value="AB_hydrolase_1"/>
</dbReference>
<proteinExistence type="inferred from homology"/>
<evidence type="ECO:0000256" key="2">
    <source>
        <dbReference type="ARBA" id="ARBA00022729"/>
    </source>
</evidence>
<dbReference type="PROSITE" id="PS51257">
    <property type="entry name" value="PROKAR_LIPOPROTEIN"/>
    <property type="match status" value="1"/>
</dbReference>
<gene>
    <name evidence="5" type="ORF">UFOPK3592_00494</name>
</gene>
<evidence type="ECO:0000256" key="1">
    <source>
        <dbReference type="ARBA" id="ARBA00010088"/>
    </source>
</evidence>
<evidence type="ECO:0000313" key="5">
    <source>
        <dbReference type="EMBL" id="CAB4901747.1"/>
    </source>
</evidence>
<reference evidence="5" key="1">
    <citation type="submission" date="2020-05" db="EMBL/GenBank/DDBJ databases">
        <authorList>
            <person name="Chiriac C."/>
            <person name="Salcher M."/>
            <person name="Ghai R."/>
            <person name="Kavagutti S V."/>
        </authorList>
    </citation>
    <scope>NUCLEOTIDE SEQUENCE</scope>
</reference>
<evidence type="ECO:0000259" key="4">
    <source>
        <dbReference type="Pfam" id="PF00561"/>
    </source>
</evidence>
<protein>
    <submittedName>
        <fullName evidence="5">Unannotated protein</fullName>
    </submittedName>
</protein>
<comment type="similarity">
    <text evidence="1">Belongs to the peptidase S33 family.</text>
</comment>